<feature type="compositionally biased region" description="Polar residues" evidence="1">
    <location>
        <begin position="110"/>
        <end position="121"/>
    </location>
</feature>
<evidence type="ECO:0000256" key="1">
    <source>
        <dbReference type="SAM" id="MobiDB-lite"/>
    </source>
</evidence>
<feature type="compositionally biased region" description="Basic and acidic residues" evidence="1">
    <location>
        <begin position="336"/>
        <end position="349"/>
    </location>
</feature>
<accession>A0A2A4I8A6</accession>
<sequence length="411" mass="46927">MGYERYPRGDDNGRRDPQDYGRDYGSGRDYGYSSARDYRAAGMIGRDERGMRGQRDDDRSRDYGAREYGNAGYGRGGNEHNDRGYGQSRYGQSGYGQSSYGRSEYDQGGYAQSNYGQSNYGRSDYGQARGDRESEYHGSYAHDGRRFEDVGARRHQDDDNYRDRQRGRGDYGRQPQGYDYDDRGFLARAGDEVRSWFGDEDAERRREMDSRYDERYYNQQDRHDRDGDYHSWRSGQIASFDRDYDEYRRENRTKFENEFSAWRTQRQTQRDSLDRVKEHDEVLGSDGSHVGTVDKVRGDRILLTKNDVDAGGQHHSIPSRWIDKAEDGKVTLSKTAEEAKQHWRTEEKSQAMFSYGDRGAQGGDQDRQRMGASSYAATGKTGAAGSDDATGTTGTDASGGTNLNRSFSGTY</sequence>
<comment type="caution">
    <text evidence="2">The sequence shown here is derived from an EMBL/GenBank/DDBJ whole genome shotgun (WGS) entry which is preliminary data.</text>
</comment>
<feature type="compositionally biased region" description="Basic and acidic residues" evidence="1">
    <location>
        <begin position="129"/>
        <end position="171"/>
    </location>
</feature>
<name>A0A2A4I8A6_9SPHN</name>
<dbReference type="RefSeq" id="WP_066711091.1">
    <property type="nucleotide sequence ID" value="NZ_JBHIWA010000024.1"/>
</dbReference>
<dbReference type="EMBL" id="NWVC01000002">
    <property type="protein sequence ID" value="PCG15207.1"/>
    <property type="molecule type" value="Genomic_DNA"/>
</dbReference>
<dbReference type="InterPro" id="IPR047800">
    <property type="entry name" value="SWFGD_dom"/>
</dbReference>
<gene>
    <name evidence="2" type="ORF">COA07_06640</name>
</gene>
<reference evidence="2 3" key="1">
    <citation type="submission" date="2017-09" db="EMBL/GenBank/DDBJ databases">
        <title>Sphingomonas adhaesiva DSM 7418, whole genome shotgun sequence.</title>
        <authorList>
            <person name="Feng G."/>
            <person name="Zhu H."/>
        </authorList>
    </citation>
    <scope>NUCLEOTIDE SEQUENCE [LARGE SCALE GENOMIC DNA]</scope>
    <source>
        <strain evidence="2 3">DSM 7418</strain>
    </source>
</reference>
<feature type="compositionally biased region" description="Low complexity" evidence="1">
    <location>
        <begin position="84"/>
        <end position="102"/>
    </location>
</feature>
<dbReference type="InterPro" id="IPR018684">
    <property type="entry name" value="DUF2171"/>
</dbReference>
<dbReference type="Pfam" id="PF09939">
    <property type="entry name" value="DUF2171"/>
    <property type="match status" value="1"/>
</dbReference>
<feature type="region of interest" description="Disordered" evidence="1">
    <location>
        <begin position="336"/>
        <end position="411"/>
    </location>
</feature>
<dbReference type="AlphaFoldDB" id="A0A2A4I8A6"/>
<dbReference type="NCBIfam" id="NF033157">
    <property type="entry name" value="SWFGD_domain"/>
    <property type="match status" value="1"/>
</dbReference>
<evidence type="ECO:0000313" key="2">
    <source>
        <dbReference type="EMBL" id="PCG15207.1"/>
    </source>
</evidence>
<feature type="region of interest" description="Disordered" evidence="1">
    <location>
        <begin position="1"/>
        <end position="184"/>
    </location>
</feature>
<organism evidence="2 3">
    <name type="scientific">Sphingomonas adhaesiva</name>
    <dbReference type="NCBI Taxonomy" id="28212"/>
    <lineage>
        <taxon>Bacteria</taxon>
        <taxon>Pseudomonadati</taxon>
        <taxon>Pseudomonadota</taxon>
        <taxon>Alphaproteobacteria</taxon>
        <taxon>Sphingomonadales</taxon>
        <taxon>Sphingomonadaceae</taxon>
        <taxon>Sphingomonas</taxon>
    </lineage>
</organism>
<keyword evidence="3" id="KW-1185">Reference proteome</keyword>
<protein>
    <submittedName>
        <fullName evidence="2">SWFGD domain-containing protein</fullName>
    </submittedName>
</protein>
<feature type="compositionally biased region" description="Basic and acidic residues" evidence="1">
    <location>
        <begin position="45"/>
        <end position="65"/>
    </location>
</feature>
<evidence type="ECO:0000313" key="3">
    <source>
        <dbReference type="Proteomes" id="UP000218323"/>
    </source>
</evidence>
<feature type="compositionally biased region" description="Polar residues" evidence="1">
    <location>
        <begin position="402"/>
        <end position="411"/>
    </location>
</feature>
<dbReference type="Proteomes" id="UP000218323">
    <property type="component" value="Unassembled WGS sequence"/>
</dbReference>
<feature type="compositionally biased region" description="Low complexity" evidence="1">
    <location>
        <begin position="370"/>
        <end position="401"/>
    </location>
</feature>
<feature type="compositionally biased region" description="Basic and acidic residues" evidence="1">
    <location>
        <begin position="1"/>
        <end position="26"/>
    </location>
</feature>
<proteinExistence type="predicted"/>